<gene>
    <name evidence="2" type="ORF">E2562_025862</name>
</gene>
<feature type="region of interest" description="Disordered" evidence="1">
    <location>
        <begin position="22"/>
        <end position="77"/>
    </location>
</feature>
<evidence type="ECO:0000313" key="2">
    <source>
        <dbReference type="EMBL" id="KAF0893492.1"/>
    </source>
</evidence>
<sequence>MGRLGGGFGGGRCGEEAQALAWTGGWLGPRSGAGRGEARRSRGAAAWAGSGGGRPSTGRAWRSSAEEGLGPGGSGEP</sequence>
<evidence type="ECO:0000313" key="3">
    <source>
        <dbReference type="Proteomes" id="UP000479710"/>
    </source>
</evidence>
<dbReference type="EMBL" id="SPHZ02000011">
    <property type="protein sequence ID" value="KAF0893492.1"/>
    <property type="molecule type" value="Genomic_DNA"/>
</dbReference>
<keyword evidence="3" id="KW-1185">Reference proteome</keyword>
<dbReference type="AlphaFoldDB" id="A0A6G1BZZ3"/>
<protein>
    <submittedName>
        <fullName evidence="2">Uncharacterized protein</fullName>
    </submittedName>
</protein>
<feature type="compositionally biased region" description="Gly residues" evidence="1">
    <location>
        <begin position="25"/>
        <end position="35"/>
    </location>
</feature>
<organism evidence="2 3">
    <name type="scientific">Oryza meyeriana var. granulata</name>
    <dbReference type="NCBI Taxonomy" id="110450"/>
    <lineage>
        <taxon>Eukaryota</taxon>
        <taxon>Viridiplantae</taxon>
        <taxon>Streptophyta</taxon>
        <taxon>Embryophyta</taxon>
        <taxon>Tracheophyta</taxon>
        <taxon>Spermatophyta</taxon>
        <taxon>Magnoliopsida</taxon>
        <taxon>Liliopsida</taxon>
        <taxon>Poales</taxon>
        <taxon>Poaceae</taxon>
        <taxon>BOP clade</taxon>
        <taxon>Oryzoideae</taxon>
        <taxon>Oryzeae</taxon>
        <taxon>Oryzinae</taxon>
        <taxon>Oryza</taxon>
        <taxon>Oryza meyeriana</taxon>
    </lineage>
</organism>
<comment type="caution">
    <text evidence="2">The sequence shown here is derived from an EMBL/GenBank/DDBJ whole genome shotgun (WGS) entry which is preliminary data.</text>
</comment>
<evidence type="ECO:0000256" key="1">
    <source>
        <dbReference type="SAM" id="MobiDB-lite"/>
    </source>
</evidence>
<name>A0A6G1BZZ3_9ORYZ</name>
<dbReference type="Proteomes" id="UP000479710">
    <property type="component" value="Unassembled WGS sequence"/>
</dbReference>
<accession>A0A6G1BZZ3</accession>
<reference evidence="2 3" key="1">
    <citation type="submission" date="2019-11" db="EMBL/GenBank/DDBJ databases">
        <title>Whole genome sequence of Oryza granulata.</title>
        <authorList>
            <person name="Li W."/>
        </authorList>
    </citation>
    <scope>NUCLEOTIDE SEQUENCE [LARGE SCALE GENOMIC DNA]</scope>
    <source>
        <strain evidence="3">cv. Menghai</strain>
        <tissue evidence="2">Leaf</tissue>
    </source>
</reference>
<proteinExistence type="predicted"/>